<dbReference type="PANTHER" id="PTHR37834">
    <property type="entry name" value="GDSL-LIKE LIPASE/ACYLHYDROLASE DOMAIN PROTEIN (AFU_ORTHOLOGUE AFUA_2G00620)"/>
    <property type="match status" value="1"/>
</dbReference>
<proteinExistence type="predicted"/>
<keyword evidence="1" id="KW-0732">Signal</keyword>
<dbReference type="InterPro" id="IPR001087">
    <property type="entry name" value="GDSL"/>
</dbReference>
<dbReference type="Pfam" id="PF17996">
    <property type="entry name" value="CE2_N"/>
    <property type="match status" value="1"/>
</dbReference>
<feature type="chain" id="PRO_5046550220" evidence="1">
    <location>
        <begin position="23"/>
        <end position="356"/>
    </location>
</feature>
<dbReference type="InterPro" id="IPR037461">
    <property type="entry name" value="CtCE2-like_dom"/>
</dbReference>
<evidence type="ECO:0000313" key="3">
    <source>
        <dbReference type="EMBL" id="MDR7090445.1"/>
    </source>
</evidence>
<comment type="caution">
    <text evidence="3">The sequence shown here is derived from an EMBL/GenBank/DDBJ whole genome shotgun (WGS) entry which is preliminary data.</text>
</comment>
<protein>
    <submittedName>
        <fullName evidence="3">Lysophospholipase L1-like esterase</fullName>
    </submittedName>
</protein>
<dbReference type="EMBL" id="JAVDVX010000004">
    <property type="protein sequence ID" value="MDR7090445.1"/>
    <property type="molecule type" value="Genomic_DNA"/>
</dbReference>
<dbReference type="InterPro" id="IPR036514">
    <property type="entry name" value="SGNH_hydro_sf"/>
</dbReference>
<evidence type="ECO:0000259" key="2">
    <source>
        <dbReference type="Pfam" id="PF17996"/>
    </source>
</evidence>
<organism evidence="3 4">
    <name type="scientific">Cellvibrio fibrivorans</name>
    <dbReference type="NCBI Taxonomy" id="126350"/>
    <lineage>
        <taxon>Bacteria</taxon>
        <taxon>Pseudomonadati</taxon>
        <taxon>Pseudomonadota</taxon>
        <taxon>Gammaproteobacteria</taxon>
        <taxon>Cellvibrionales</taxon>
        <taxon>Cellvibrionaceae</taxon>
        <taxon>Cellvibrio</taxon>
    </lineage>
</organism>
<accession>A0ABU1UZ50</accession>
<dbReference type="InterPro" id="IPR040794">
    <property type="entry name" value="CE2_N"/>
</dbReference>
<dbReference type="Proteomes" id="UP001253595">
    <property type="component" value="Unassembled WGS sequence"/>
</dbReference>
<sequence length="356" mass="40028">MNLTRFSIALVSLSWISLSAHSAELQQLPTHTSSRVLVTSDEAGNKAYEYSWPAIYFETAFNGDSLTIKFDDDQNNFHLIIDSQTPIAIKKPGKQDYVVPNLTPGKHQVRLEKISETQSSTGRFLGFYSDDKAAKLPERKRQIEFIGDSFTVGYGNTSSSRECTNEELFNTTNSQLAFGPLTAKHFNADYQINASSGFGIVRNYNGHSPDKNLIGLYPFTLHNNHYIYASNWQPQVIVIGLGTNDFSTKLNDGERWKTREELQQDYVKKYTQLVKTLHTKNPKAHFILMASDKMEGELAAQVGNVVATLKADGLKKVDSIIFSGLDYQGCHWHPSAKDDKLLADLLIDYLSKNKAW</sequence>
<gene>
    <name evidence="3" type="ORF">J2X05_002469</name>
</gene>
<dbReference type="PANTHER" id="PTHR37834:SF2">
    <property type="entry name" value="ESTERASE, SGNH HYDROLASE-TYPE"/>
    <property type="match status" value="1"/>
</dbReference>
<dbReference type="Gene3D" id="3.40.50.1110">
    <property type="entry name" value="SGNH hydrolase"/>
    <property type="match status" value="1"/>
</dbReference>
<name>A0ABU1UZ50_9GAMM</name>
<dbReference type="InterPro" id="IPR052762">
    <property type="entry name" value="PCW_deacetylase/CE"/>
</dbReference>
<feature type="signal peptide" evidence="1">
    <location>
        <begin position="1"/>
        <end position="22"/>
    </location>
</feature>
<keyword evidence="4" id="KW-1185">Reference proteome</keyword>
<dbReference type="CDD" id="cd01831">
    <property type="entry name" value="Endoglucanase_E_like"/>
    <property type="match status" value="1"/>
</dbReference>
<dbReference type="RefSeq" id="WP_310072773.1">
    <property type="nucleotide sequence ID" value="NZ_JAVDVX010000004.1"/>
</dbReference>
<reference evidence="3 4" key="1">
    <citation type="submission" date="2023-07" db="EMBL/GenBank/DDBJ databases">
        <title>Sorghum-associated microbial communities from plants grown in Nebraska, USA.</title>
        <authorList>
            <person name="Schachtman D."/>
        </authorList>
    </citation>
    <scope>NUCLEOTIDE SEQUENCE [LARGE SCALE GENOMIC DNA]</scope>
    <source>
        <strain evidence="3 4">BE190</strain>
    </source>
</reference>
<dbReference type="Gene3D" id="2.60.120.260">
    <property type="entry name" value="Galactose-binding domain-like"/>
    <property type="match status" value="1"/>
</dbReference>
<dbReference type="SUPFAM" id="SSF52266">
    <property type="entry name" value="SGNH hydrolase"/>
    <property type="match status" value="1"/>
</dbReference>
<evidence type="ECO:0000313" key="4">
    <source>
        <dbReference type="Proteomes" id="UP001253595"/>
    </source>
</evidence>
<evidence type="ECO:0000256" key="1">
    <source>
        <dbReference type="SAM" id="SignalP"/>
    </source>
</evidence>
<dbReference type="Pfam" id="PF00657">
    <property type="entry name" value="Lipase_GDSL"/>
    <property type="match status" value="1"/>
</dbReference>
<feature type="domain" description="Carbohydrate esterase 2 N-terminal" evidence="2">
    <location>
        <begin position="45"/>
        <end position="136"/>
    </location>
</feature>